<dbReference type="AlphaFoldDB" id="A0A6H5J2N8"/>
<reference evidence="1 2" key="1">
    <citation type="submission" date="2020-02" db="EMBL/GenBank/DDBJ databases">
        <authorList>
            <person name="Ferguson B K."/>
        </authorList>
    </citation>
    <scope>NUCLEOTIDE SEQUENCE [LARGE SCALE GENOMIC DNA]</scope>
</reference>
<protein>
    <submittedName>
        <fullName evidence="1">Uncharacterized protein</fullName>
    </submittedName>
</protein>
<name>A0A6H5J2N8_9HYME</name>
<organism evidence="1 2">
    <name type="scientific">Trichogramma brassicae</name>
    <dbReference type="NCBI Taxonomy" id="86971"/>
    <lineage>
        <taxon>Eukaryota</taxon>
        <taxon>Metazoa</taxon>
        <taxon>Ecdysozoa</taxon>
        <taxon>Arthropoda</taxon>
        <taxon>Hexapoda</taxon>
        <taxon>Insecta</taxon>
        <taxon>Pterygota</taxon>
        <taxon>Neoptera</taxon>
        <taxon>Endopterygota</taxon>
        <taxon>Hymenoptera</taxon>
        <taxon>Apocrita</taxon>
        <taxon>Proctotrupomorpha</taxon>
        <taxon>Chalcidoidea</taxon>
        <taxon>Trichogrammatidae</taxon>
        <taxon>Trichogramma</taxon>
    </lineage>
</organism>
<evidence type="ECO:0000313" key="1">
    <source>
        <dbReference type="EMBL" id="CAB0041675.1"/>
    </source>
</evidence>
<evidence type="ECO:0000313" key="2">
    <source>
        <dbReference type="Proteomes" id="UP000479190"/>
    </source>
</evidence>
<gene>
    <name evidence="1" type="ORF">TBRA_LOCUS13339</name>
</gene>
<accession>A0A6H5J2N8</accession>
<dbReference type="EMBL" id="CADCXV010001127">
    <property type="protein sequence ID" value="CAB0041675.1"/>
    <property type="molecule type" value="Genomic_DNA"/>
</dbReference>
<dbReference type="Proteomes" id="UP000479190">
    <property type="component" value="Unassembled WGS sequence"/>
</dbReference>
<proteinExistence type="predicted"/>
<keyword evidence="2" id="KW-1185">Reference proteome</keyword>
<sequence length="269" mass="29514">MGLGHPPSYARDTRIPMSLDTHLKAAMRALQLSPTNTCVIANFPFDPKVALMRLASHSHWIIIPEGKLIFAGLACARHHIPNLCNTRNRKIRNDPEDSDGIKSERTRYEVVNRCNRAQWIGARADRTMYIPLEGRERVAPNVAGACGMYDLDSRVRLRTGLIAETREAVSRAGSPRVDLCAATDCRLILTCRVHGPTARAGRGAIRDQGDDKWPATARACATNVSTSRVPSILNACAIASCMTECVIAIALLRALLTTQATNKSNYCCY</sequence>